<comment type="subcellular location">
    <subcellularLocation>
        <location evidence="1">Nucleus</location>
    </subcellularLocation>
</comment>
<dbReference type="InterPro" id="IPR016024">
    <property type="entry name" value="ARM-type_fold"/>
</dbReference>
<keyword evidence="4" id="KW-0539">Nucleus</keyword>
<proteinExistence type="inferred from homology"/>
<organism evidence="5 6">
    <name type="scientific">Elsinoe australis</name>
    <dbReference type="NCBI Taxonomy" id="40998"/>
    <lineage>
        <taxon>Eukaryota</taxon>
        <taxon>Fungi</taxon>
        <taxon>Dikarya</taxon>
        <taxon>Ascomycota</taxon>
        <taxon>Pezizomycotina</taxon>
        <taxon>Dothideomycetes</taxon>
        <taxon>Dothideomycetidae</taxon>
        <taxon>Myriangiales</taxon>
        <taxon>Elsinoaceae</taxon>
        <taxon>Elsinoe</taxon>
    </lineage>
</organism>
<dbReference type="InterPro" id="IPR011989">
    <property type="entry name" value="ARM-like"/>
</dbReference>
<accession>A0A2P8A7N2</accession>
<keyword evidence="6" id="KW-1185">Reference proteome</keyword>
<dbReference type="Proteomes" id="UP000243723">
    <property type="component" value="Unassembled WGS sequence"/>
</dbReference>
<dbReference type="Gene3D" id="1.25.10.10">
    <property type="entry name" value="Leucine-rich Repeat Variant"/>
    <property type="match status" value="1"/>
</dbReference>
<evidence type="ECO:0000256" key="1">
    <source>
        <dbReference type="ARBA" id="ARBA00004123"/>
    </source>
</evidence>
<dbReference type="GO" id="GO:0005737">
    <property type="term" value="C:cytoplasm"/>
    <property type="evidence" value="ECO:0007669"/>
    <property type="project" value="TreeGrafter"/>
</dbReference>
<name>A0A2P8A7N2_9PEZI</name>
<evidence type="ECO:0000256" key="3">
    <source>
        <dbReference type="ARBA" id="ARBA00022448"/>
    </source>
</evidence>
<protein>
    <submittedName>
        <fullName evidence="5">Uncharacterized protein</fullName>
    </submittedName>
</protein>
<comment type="caution">
    <text evidence="5">The sequence shown here is derived from an EMBL/GenBank/DDBJ whole genome shotgun (WGS) entry which is preliminary data.</text>
</comment>
<dbReference type="SUPFAM" id="SSF48371">
    <property type="entry name" value="ARM repeat"/>
    <property type="match status" value="1"/>
</dbReference>
<dbReference type="OrthoDB" id="2016913at2759"/>
<dbReference type="STRING" id="40998.A0A2P8A7N2"/>
<reference evidence="5 6" key="1">
    <citation type="submission" date="2017-05" db="EMBL/GenBank/DDBJ databases">
        <title>Draft genome sequence of Elsinoe australis.</title>
        <authorList>
            <person name="Cheng Q."/>
        </authorList>
    </citation>
    <scope>NUCLEOTIDE SEQUENCE [LARGE SCALE GENOMIC DNA]</scope>
    <source>
        <strain evidence="5 6">NL1</strain>
    </source>
</reference>
<keyword evidence="3" id="KW-0813">Transport</keyword>
<dbReference type="GO" id="GO:0006606">
    <property type="term" value="P:protein import into nucleus"/>
    <property type="evidence" value="ECO:0007669"/>
    <property type="project" value="TreeGrafter"/>
</dbReference>
<evidence type="ECO:0000313" key="5">
    <source>
        <dbReference type="EMBL" id="PSK56476.1"/>
    </source>
</evidence>
<evidence type="ECO:0000256" key="2">
    <source>
        <dbReference type="ARBA" id="ARBA00007991"/>
    </source>
</evidence>
<dbReference type="AlphaFoldDB" id="A0A2P8A7N2"/>
<evidence type="ECO:0000256" key="4">
    <source>
        <dbReference type="ARBA" id="ARBA00023242"/>
    </source>
</evidence>
<sequence>MEAVEHAAALIAQLNDPRQAPNANVNSRQLQELQLSLHGWTIADNLLSAQDPNLQFYGALTFQIKLNRDAASLNFDDTQALLDRLIGNFTLCVNKSSPTRIVEKLCSVLATYLAQSTVTWNDPLGDVVSRLLQDGPSPSLQNSGREDHAVLQLSSTQLRALLKLAKVIAEDLGKFEGNTPKIHQTEEAVKQSVSLFAALVERSISLNDASGAMSGEALSSFSAWLSYGASRWQRDVEAWARLQNLTDTVIQCLYSDNFSLASVASDSIAAVLNQDSKILTKAQLSQLWPAINHVLQATTDQSGEERMPLLKLVSAWGKVMIPEILVLSDTTQFRDLFSQLTSQLFEIDWAEDGCEQLYVVTEFWIELADQLVENLSSDWDEHRKHEMETILQPIIQAYFDTLDRKDDSIMAEVDPDYVEDWQRVRQDFAEFMIKLMETDFVPVYIICADQLEQALDRQDWFRIESILQILNDMADDWDGSPMAEQGLTRIFKCALFQHLSDPSFLDSMTSRMKRIIVRFIDNYSFFFKQEPAQIPSMMTLLMTLLEQNIGQTSKLADLSAKCIASICSSCRKSLVGMLQDLLAFCGRALAVQDLSPYQKDKIYSGIAFVIEALPKEDLKIRPLQALMDPLQNDASSARALLSSGQGELGEQQVITTFQCLAAVGRALHNGPRQIIIDDDEEAVPVTNGHQQSPWEGPEGESISQGILSILQLISLIPESGDAWDGACAVLRVGLSETKPGPFVFSPSLISSFLSTMTPTTPRLESLITTACTFVSASSRSTTSRNPDEVAQILTSVSAVILSLSSPSADPALAQLTIDFLERLLSRYSDVLFSSTSLSPVLQFCLSALISDAPMLKRTTASFIAALLALPQQLARDEIPSPVPGLADFAQSIINDILPHVASVIAHQIGGNAQRSELEAISKVLRAFIMATPRAKGMLEEALSGEAFPADAKLGSSEKRAFVSRMVMLRGGRGTSEAVKNFWAECRGTVGSY</sequence>
<gene>
    <name evidence="5" type="ORF">B9Z65_6100</name>
</gene>
<dbReference type="InterPro" id="IPR051345">
    <property type="entry name" value="Importin_beta-like_NTR"/>
</dbReference>
<dbReference type="GO" id="GO:0005634">
    <property type="term" value="C:nucleus"/>
    <property type="evidence" value="ECO:0007669"/>
    <property type="project" value="UniProtKB-SubCell"/>
</dbReference>
<dbReference type="PANTHER" id="PTHR12363">
    <property type="entry name" value="TRANSPORTIN 3 AND IMPORTIN 13"/>
    <property type="match status" value="1"/>
</dbReference>
<dbReference type="PANTHER" id="PTHR12363:SF33">
    <property type="entry name" value="IMPORTIN-13"/>
    <property type="match status" value="1"/>
</dbReference>
<evidence type="ECO:0000313" key="6">
    <source>
        <dbReference type="Proteomes" id="UP000243723"/>
    </source>
</evidence>
<dbReference type="EMBL" id="NHZQ01000060">
    <property type="protein sequence ID" value="PSK56476.1"/>
    <property type="molecule type" value="Genomic_DNA"/>
</dbReference>
<comment type="similarity">
    <text evidence="2">Belongs to the importin beta family.</text>
</comment>